<evidence type="ECO:0000313" key="2">
    <source>
        <dbReference type="Proteomes" id="UP000561181"/>
    </source>
</evidence>
<reference evidence="1 2" key="1">
    <citation type="submission" date="2020-04" db="EMBL/GenBank/DDBJ databases">
        <authorList>
            <person name="Liu A."/>
        </authorList>
    </citation>
    <scope>NUCLEOTIDE SEQUENCE [LARGE SCALE GENOMIC DNA]</scope>
    <source>
        <strain evidence="1 2">RZ02</strain>
    </source>
</reference>
<dbReference type="RefSeq" id="WP_170013581.1">
    <property type="nucleotide sequence ID" value="NZ_JABCRE010000003.1"/>
</dbReference>
<dbReference type="EMBL" id="JABCRE010000003">
    <property type="protein sequence ID" value="NMW32746.1"/>
    <property type="molecule type" value="Genomic_DNA"/>
</dbReference>
<name>A0A848QTG2_9SPHN</name>
<accession>A0A848QTG2</accession>
<dbReference type="AlphaFoldDB" id="A0A848QTG2"/>
<dbReference type="Proteomes" id="UP000561181">
    <property type="component" value="Unassembled WGS sequence"/>
</dbReference>
<comment type="caution">
    <text evidence="1">The sequence shown here is derived from an EMBL/GenBank/DDBJ whole genome shotgun (WGS) entry which is preliminary data.</text>
</comment>
<organism evidence="1 2">
    <name type="scientific">Pontixanthobacter rizhaonensis</name>
    <dbReference type="NCBI Taxonomy" id="2730337"/>
    <lineage>
        <taxon>Bacteria</taxon>
        <taxon>Pseudomonadati</taxon>
        <taxon>Pseudomonadota</taxon>
        <taxon>Alphaproteobacteria</taxon>
        <taxon>Sphingomonadales</taxon>
        <taxon>Erythrobacteraceae</taxon>
        <taxon>Pontixanthobacter</taxon>
    </lineage>
</organism>
<keyword evidence="2" id="KW-1185">Reference proteome</keyword>
<evidence type="ECO:0000313" key="1">
    <source>
        <dbReference type="EMBL" id="NMW32746.1"/>
    </source>
</evidence>
<gene>
    <name evidence="1" type="ORF">HKD42_11800</name>
</gene>
<sequence length="251" mass="27725">MTKTYLSTDLEFAWDEHLHEAHRSIDSKSKHHATAVKRVMAAACFEFAVDDEGRVSTGAVSSWTQYDWGDEQAVVSELFDHLRINEEKPILTFGGLATDIPVLLLSSMGERLRLPPQLIDQPGRRGPRPHLDLGLMLKGGGRTWSHLSQVLLRVGVPQELVAAKPVVSLPKTPEEWAELRDHVELDTLLLAIAKIAWLTAQGISGLRFAPGAIALIAGFLRRRPDHSASADLQVYADELQRSMTESLAMPA</sequence>
<protein>
    <submittedName>
        <fullName evidence="1">Uncharacterized protein</fullName>
    </submittedName>
</protein>
<proteinExistence type="predicted"/>